<gene>
    <name evidence="1" type="ORF">M0L20_22455</name>
</gene>
<name>A0ABT0HS35_9BACT</name>
<organism evidence="1 2">
    <name type="scientific">Spirosoma liriopis</name>
    <dbReference type="NCBI Taxonomy" id="2937440"/>
    <lineage>
        <taxon>Bacteria</taxon>
        <taxon>Pseudomonadati</taxon>
        <taxon>Bacteroidota</taxon>
        <taxon>Cytophagia</taxon>
        <taxon>Cytophagales</taxon>
        <taxon>Cytophagaceae</taxon>
        <taxon>Spirosoma</taxon>
    </lineage>
</organism>
<keyword evidence="2" id="KW-1185">Reference proteome</keyword>
<dbReference type="RefSeq" id="WP_232563063.1">
    <property type="nucleotide sequence ID" value="NZ_JALPRF010000004.1"/>
</dbReference>
<sequence>MNDQEFKLDDWVTPIDEESAREQQAANPDIDWPVPVISQYGERVHCWNSERREFTITLSASEIRRVKPTD</sequence>
<reference evidence="1 2" key="1">
    <citation type="submission" date="2022-04" db="EMBL/GenBank/DDBJ databases">
        <title>Spirosoma sp. strain RP8 genome sequencing and assembly.</title>
        <authorList>
            <person name="Jung Y."/>
        </authorList>
    </citation>
    <scope>NUCLEOTIDE SEQUENCE [LARGE SCALE GENOMIC DNA]</scope>
    <source>
        <strain evidence="1 2">RP8</strain>
    </source>
</reference>
<protein>
    <submittedName>
        <fullName evidence="1">Uncharacterized protein</fullName>
    </submittedName>
</protein>
<dbReference type="Proteomes" id="UP001202180">
    <property type="component" value="Unassembled WGS sequence"/>
</dbReference>
<comment type="caution">
    <text evidence="1">The sequence shown here is derived from an EMBL/GenBank/DDBJ whole genome shotgun (WGS) entry which is preliminary data.</text>
</comment>
<proteinExistence type="predicted"/>
<evidence type="ECO:0000313" key="2">
    <source>
        <dbReference type="Proteomes" id="UP001202180"/>
    </source>
</evidence>
<dbReference type="EMBL" id="JALPRF010000004">
    <property type="protein sequence ID" value="MCK8494647.1"/>
    <property type="molecule type" value="Genomic_DNA"/>
</dbReference>
<accession>A0ABT0HS35</accession>
<evidence type="ECO:0000313" key="1">
    <source>
        <dbReference type="EMBL" id="MCK8494647.1"/>
    </source>
</evidence>